<evidence type="ECO:0000256" key="1">
    <source>
        <dbReference type="SAM" id="MobiDB-lite"/>
    </source>
</evidence>
<gene>
    <name evidence="2" type="ORF">PSON_ATCC_30995.1.T0170056</name>
    <name evidence="3" type="ORF">PSON_ATCC_30995.1.T0170057</name>
    <name evidence="4" type="ORF">PSON_ATCC_30995.1.T0170058</name>
    <name evidence="5" type="ORF">PSON_ATCC_30995.1.T0170062</name>
    <name evidence="6" type="ORF">PSON_ATCC_30995.1.T0170063</name>
</gene>
<accession>A0A8S1L932</accession>
<evidence type="ECO:0000313" key="3">
    <source>
        <dbReference type="EMBL" id="CAD8062776.1"/>
    </source>
</evidence>
<reference evidence="2" key="1">
    <citation type="submission" date="2021-01" db="EMBL/GenBank/DDBJ databases">
        <authorList>
            <consortium name="Genoscope - CEA"/>
            <person name="William W."/>
        </authorList>
    </citation>
    <scope>NUCLEOTIDE SEQUENCE</scope>
</reference>
<organism evidence="2 7">
    <name type="scientific">Paramecium sonneborni</name>
    <dbReference type="NCBI Taxonomy" id="65129"/>
    <lineage>
        <taxon>Eukaryota</taxon>
        <taxon>Sar</taxon>
        <taxon>Alveolata</taxon>
        <taxon>Ciliophora</taxon>
        <taxon>Intramacronucleata</taxon>
        <taxon>Oligohymenophorea</taxon>
        <taxon>Peniculida</taxon>
        <taxon>Parameciidae</taxon>
        <taxon>Paramecium</taxon>
    </lineage>
</organism>
<evidence type="ECO:0000313" key="7">
    <source>
        <dbReference type="Proteomes" id="UP000692954"/>
    </source>
</evidence>
<sequence length="164" mass="19336">MEDDGKVSISTNRRLIRTFSSKIIKSNQEQQQQQQQSFHNSAQQFFHPPFKIPTPLHQITLKKQIKSIIVKIPEKTIPKRQTATSELIRKKILNAQRKTSILNKYIPTKISIEPKLSYQKLFQSSNQYFNKNNHNKYIHNNHNNNNNNNNNTNNNSITFDSHYF</sequence>
<evidence type="ECO:0000313" key="6">
    <source>
        <dbReference type="EMBL" id="CAD8062782.1"/>
    </source>
</evidence>
<dbReference type="EMBL" id="CAJJDN010000017">
    <property type="protein sequence ID" value="CAD8062776.1"/>
    <property type="molecule type" value="Genomic_DNA"/>
</dbReference>
<dbReference type="AlphaFoldDB" id="A0A8S1L932"/>
<dbReference type="EMBL" id="CAJJDN010000017">
    <property type="protein sequence ID" value="CAD8062782.1"/>
    <property type="molecule type" value="Genomic_DNA"/>
</dbReference>
<dbReference type="OrthoDB" id="308228at2759"/>
<keyword evidence="7" id="KW-1185">Reference proteome</keyword>
<evidence type="ECO:0000313" key="5">
    <source>
        <dbReference type="EMBL" id="CAD8062781.1"/>
    </source>
</evidence>
<evidence type="ECO:0000313" key="4">
    <source>
        <dbReference type="EMBL" id="CAD8062777.1"/>
    </source>
</evidence>
<feature type="compositionally biased region" description="Low complexity" evidence="1">
    <location>
        <begin position="140"/>
        <end position="155"/>
    </location>
</feature>
<dbReference type="Proteomes" id="UP000692954">
    <property type="component" value="Unassembled WGS sequence"/>
</dbReference>
<comment type="caution">
    <text evidence="2">The sequence shown here is derived from an EMBL/GenBank/DDBJ whole genome shotgun (WGS) entry which is preliminary data.</text>
</comment>
<feature type="region of interest" description="Disordered" evidence="1">
    <location>
        <begin position="140"/>
        <end position="164"/>
    </location>
</feature>
<dbReference type="EMBL" id="CAJJDN010000017">
    <property type="protein sequence ID" value="CAD8062777.1"/>
    <property type="molecule type" value="Genomic_DNA"/>
</dbReference>
<proteinExistence type="predicted"/>
<protein>
    <submittedName>
        <fullName evidence="2">Uncharacterized protein</fullName>
    </submittedName>
</protein>
<evidence type="ECO:0000313" key="2">
    <source>
        <dbReference type="EMBL" id="CAD8062775.1"/>
    </source>
</evidence>
<dbReference type="EMBL" id="CAJJDN010000017">
    <property type="protein sequence ID" value="CAD8062781.1"/>
    <property type="molecule type" value="Genomic_DNA"/>
</dbReference>
<name>A0A8S1L932_9CILI</name>
<dbReference type="EMBL" id="CAJJDN010000017">
    <property type="protein sequence ID" value="CAD8062775.1"/>
    <property type="molecule type" value="Genomic_DNA"/>
</dbReference>